<accession>A0ABM1GLZ1</accession>
<evidence type="ECO:0000256" key="1">
    <source>
        <dbReference type="ARBA" id="ARBA00001971"/>
    </source>
</evidence>
<keyword evidence="7 10" id="KW-0408">Iron</keyword>
<comment type="similarity">
    <text evidence="3 10">Belongs to the cytochrome P450 family.</text>
</comment>
<comment type="subcellular location">
    <subcellularLocation>
        <location evidence="2">Membrane</location>
    </subcellularLocation>
</comment>
<dbReference type="PANTHER" id="PTHR47943:SF2">
    <property type="entry name" value="CYTOCHROME P450"/>
    <property type="match status" value="1"/>
</dbReference>
<dbReference type="RefSeq" id="XP_015073056.2">
    <property type="nucleotide sequence ID" value="XM_015217570.2"/>
</dbReference>
<evidence type="ECO:0000256" key="6">
    <source>
        <dbReference type="ARBA" id="ARBA00023002"/>
    </source>
</evidence>
<dbReference type="Proteomes" id="UP000694930">
    <property type="component" value="Chromosome 4"/>
</dbReference>
<evidence type="ECO:0000313" key="11">
    <source>
        <dbReference type="Proteomes" id="UP000694930"/>
    </source>
</evidence>
<evidence type="ECO:0000256" key="9">
    <source>
        <dbReference type="ARBA" id="ARBA00023136"/>
    </source>
</evidence>
<name>A0ABM1GLZ1_SOLPN</name>
<evidence type="ECO:0000313" key="12">
    <source>
        <dbReference type="RefSeq" id="XP_015073056.2"/>
    </source>
</evidence>
<protein>
    <submittedName>
        <fullName evidence="12">Cytochrome P450 CYP736A12-like</fullName>
    </submittedName>
</protein>
<evidence type="ECO:0000256" key="3">
    <source>
        <dbReference type="ARBA" id="ARBA00010617"/>
    </source>
</evidence>
<dbReference type="PRINTS" id="PR00385">
    <property type="entry name" value="P450"/>
</dbReference>
<dbReference type="InterPro" id="IPR002401">
    <property type="entry name" value="Cyt_P450_E_grp-I"/>
</dbReference>
<dbReference type="InterPro" id="IPR001128">
    <property type="entry name" value="Cyt_P450"/>
</dbReference>
<gene>
    <name evidence="12" type="primary">LOC107017312</name>
</gene>
<keyword evidence="9" id="KW-0472">Membrane</keyword>
<keyword evidence="11" id="KW-1185">Reference proteome</keyword>
<dbReference type="InterPro" id="IPR036396">
    <property type="entry name" value="Cyt_P450_sf"/>
</dbReference>
<dbReference type="Gene3D" id="1.10.630.10">
    <property type="entry name" value="Cytochrome P450"/>
    <property type="match status" value="1"/>
</dbReference>
<dbReference type="GeneID" id="107017312"/>
<proteinExistence type="inferred from homology"/>
<evidence type="ECO:0000256" key="7">
    <source>
        <dbReference type="ARBA" id="ARBA00023004"/>
    </source>
</evidence>
<evidence type="ECO:0000256" key="5">
    <source>
        <dbReference type="ARBA" id="ARBA00022723"/>
    </source>
</evidence>
<keyword evidence="6 10" id="KW-0560">Oxidoreductase</keyword>
<dbReference type="PANTHER" id="PTHR47943">
    <property type="entry name" value="CYTOCHROME P450 93A3-LIKE"/>
    <property type="match status" value="1"/>
</dbReference>
<dbReference type="InterPro" id="IPR017972">
    <property type="entry name" value="Cyt_P450_CS"/>
</dbReference>
<evidence type="ECO:0000256" key="8">
    <source>
        <dbReference type="ARBA" id="ARBA00023033"/>
    </source>
</evidence>
<dbReference type="PROSITE" id="PS00086">
    <property type="entry name" value="CYTOCHROME_P450"/>
    <property type="match status" value="1"/>
</dbReference>
<reference evidence="12" key="2">
    <citation type="submission" date="2025-08" db="UniProtKB">
        <authorList>
            <consortium name="RefSeq"/>
        </authorList>
    </citation>
    <scope>IDENTIFICATION</scope>
</reference>
<reference evidence="11" key="1">
    <citation type="journal article" date="2014" name="Nat. Genet.">
        <title>The genome of the stress-tolerant wild tomato species Solanum pennellii.</title>
        <authorList>
            <person name="Bolger A."/>
            <person name="Scossa F."/>
            <person name="Bolger M.E."/>
            <person name="Lanz C."/>
            <person name="Maumus F."/>
            <person name="Tohge T."/>
            <person name="Quesneville H."/>
            <person name="Alseekh S."/>
            <person name="Sorensen I."/>
            <person name="Lichtenstein G."/>
            <person name="Fich E.A."/>
            <person name="Conte M."/>
            <person name="Keller H."/>
            <person name="Schneeberger K."/>
            <person name="Schwacke R."/>
            <person name="Ofner I."/>
            <person name="Vrebalov J."/>
            <person name="Xu Y."/>
            <person name="Osorio S."/>
            <person name="Aflitos S.A."/>
            <person name="Schijlen E."/>
            <person name="Jimenez-Gomez J.M."/>
            <person name="Ryngajllo M."/>
            <person name="Kimura S."/>
            <person name="Kumar R."/>
            <person name="Koenig D."/>
            <person name="Headland L.R."/>
            <person name="Maloof J.N."/>
            <person name="Sinha N."/>
            <person name="van Ham R.C."/>
            <person name="Lankhorst R.K."/>
            <person name="Mao L."/>
            <person name="Vogel A."/>
            <person name="Arsova B."/>
            <person name="Panstruga R."/>
            <person name="Fei Z."/>
            <person name="Rose J.K."/>
            <person name="Zamir D."/>
            <person name="Carrari F."/>
            <person name="Giovannoni J.J."/>
            <person name="Weigel D."/>
            <person name="Usadel B."/>
            <person name="Fernie A.R."/>
        </authorList>
    </citation>
    <scope>NUCLEOTIDE SEQUENCE [LARGE SCALE GENOMIC DNA]</scope>
    <source>
        <strain evidence="11">cv. LA0716</strain>
    </source>
</reference>
<organism evidence="11 12">
    <name type="scientific">Solanum pennellii</name>
    <name type="common">Tomato</name>
    <name type="synonym">Lycopersicon pennellii</name>
    <dbReference type="NCBI Taxonomy" id="28526"/>
    <lineage>
        <taxon>Eukaryota</taxon>
        <taxon>Viridiplantae</taxon>
        <taxon>Streptophyta</taxon>
        <taxon>Embryophyta</taxon>
        <taxon>Tracheophyta</taxon>
        <taxon>Spermatophyta</taxon>
        <taxon>Magnoliopsida</taxon>
        <taxon>eudicotyledons</taxon>
        <taxon>Gunneridae</taxon>
        <taxon>Pentapetalae</taxon>
        <taxon>asterids</taxon>
        <taxon>lamiids</taxon>
        <taxon>Solanales</taxon>
        <taxon>Solanaceae</taxon>
        <taxon>Solanoideae</taxon>
        <taxon>Solaneae</taxon>
        <taxon>Solanum</taxon>
        <taxon>Solanum subgen. Lycopersicon</taxon>
    </lineage>
</organism>
<evidence type="ECO:0000256" key="10">
    <source>
        <dbReference type="RuleBase" id="RU000461"/>
    </source>
</evidence>
<keyword evidence="4 10" id="KW-0349">Heme</keyword>
<keyword evidence="5 10" id="KW-0479">Metal-binding</keyword>
<comment type="cofactor">
    <cofactor evidence="1">
        <name>heme</name>
        <dbReference type="ChEBI" id="CHEBI:30413"/>
    </cofactor>
</comment>
<dbReference type="SUPFAM" id="SSF48264">
    <property type="entry name" value="Cytochrome P450"/>
    <property type="match status" value="1"/>
</dbReference>
<evidence type="ECO:0000256" key="4">
    <source>
        <dbReference type="ARBA" id="ARBA00022617"/>
    </source>
</evidence>
<dbReference type="PRINTS" id="PR00463">
    <property type="entry name" value="EP450I"/>
</dbReference>
<keyword evidence="8 10" id="KW-0503">Monooxygenase</keyword>
<evidence type="ECO:0000256" key="2">
    <source>
        <dbReference type="ARBA" id="ARBA00004370"/>
    </source>
</evidence>
<sequence>MKDTSKVLDPFVEKIIDEHVNSKEQKKNKDFVDTMMDIMQSGEAEFQFDRRHVKAVMLDMLVASIDTSSSSIEWMLSELLRNPDIMKKLQRELEEVVGLNRMVQESDLENLKYLNMVFKESFRLHAAAPLLLHEAMEDCMVDDFYIKKGSQVIVNAYTIHRDPKFWSEADKFMPERFVESNVDVRGRDYQLLPFGSGRRSCPGMQLALIIVRLVVAQLVHCFDWELPNEMHPKDLDMTEQFGIVTGRANHLMAVPTYRLQHN</sequence>
<dbReference type="Pfam" id="PF00067">
    <property type="entry name" value="p450"/>
    <property type="match status" value="1"/>
</dbReference>